<feature type="compositionally biased region" description="Polar residues" evidence="1">
    <location>
        <begin position="151"/>
        <end position="166"/>
    </location>
</feature>
<sequence>MCDISQAVINDIAAKPSSRAALILKQLGDYKRAPRGLTQSWQSTNQDPSGRIFLAEGGFPTWFAYSLTKNAAEHHSHFAGKAECRRLISQLASESEDSLKRLANEVASHIPASTIGRLQRLYDKTIRPTENNDQQHPSNKRRRTTDEDSTSEVQHSTITPGSSRSHSPVEEASLSLTQKLFEIPDRFAEHKQVLVNASLTATIRLFPPYLASAVKRIIKPGSEDALVAAISMSFPNASFMDKFWCQMSLEIMDNKIERVAWELFGAHLETTAGLRYVCLPGGAKVLPNPHFTLRGCQRDIISSFFGREMSRGIEESPTYQDEIKRACACTDCVSMVISQRSQDGAILFLSLGLREGALLSEKLYD</sequence>
<organism evidence="2 3">
    <name type="scientific">Pochonia chlamydosporia 170</name>
    <dbReference type="NCBI Taxonomy" id="1380566"/>
    <lineage>
        <taxon>Eukaryota</taxon>
        <taxon>Fungi</taxon>
        <taxon>Dikarya</taxon>
        <taxon>Ascomycota</taxon>
        <taxon>Pezizomycotina</taxon>
        <taxon>Sordariomycetes</taxon>
        <taxon>Hypocreomycetidae</taxon>
        <taxon>Hypocreales</taxon>
        <taxon>Clavicipitaceae</taxon>
        <taxon>Pochonia</taxon>
    </lineage>
</organism>
<reference evidence="2 3" key="1">
    <citation type="journal article" date="2016" name="PLoS Pathog.">
        <title>Biosynthesis of antibiotic leucinostatins in bio-control fungus Purpureocillium lilacinum and their inhibition on phytophthora revealed by genome mining.</title>
        <authorList>
            <person name="Wang G."/>
            <person name="Liu Z."/>
            <person name="Lin R."/>
            <person name="Li E."/>
            <person name="Mao Z."/>
            <person name="Ling J."/>
            <person name="Yang Y."/>
            <person name="Yin W.B."/>
            <person name="Xie B."/>
        </authorList>
    </citation>
    <scope>NUCLEOTIDE SEQUENCE [LARGE SCALE GENOMIC DNA]</scope>
    <source>
        <strain evidence="2">170</strain>
    </source>
</reference>
<dbReference type="STRING" id="1380566.A0A179F6C2"/>
<dbReference type="OrthoDB" id="3774077at2759"/>
<name>A0A179F6C2_METCM</name>
<comment type="caution">
    <text evidence="2">The sequence shown here is derived from an EMBL/GenBank/DDBJ whole genome shotgun (WGS) entry which is preliminary data.</text>
</comment>
<dbReference type="EMBL" id="LSBJ02000001">
    <property type="protein sequence ID" value="OAQ60942.1"/>
    <property type="molecule type" value="Genomic_DNA"/>
</dbReference>
<feature type="compositionally biased region" description="Polar residues" evidence="1">
    <location>
        <begin position="128"/>
        <end position="137"/>
    </location>
</feature>
<dbReference type="AlphaFoldDB" id="A0A179F6C2"/>
<protein>
    <submittedName>
        <fullName evidence="2">Uncharacterized protein</fullName>
    </submittedName>
</protein>
<evidence type="ECO:0000256" key="1">
    <source>
        <dbReference type="SAM" id="MobiDB-lite"/>
    </source>
</evidence>
<evidence type="ECO:0000313" key="3">
    <source>
        <dbReference type="Proteomes" id="UP000078397"/>
    </source>
</evidence>
<feature type="region of interest" description="Disordered" evidence="1">
    <location>
        <begin position="126"/>
        <end position="169"/>
    </location>
</feature>
<gene>
    <name evidence="2" type="ORF">VFPPC_01981</name>
</gene>
<dbReference type="Proteomes" id="UP000078397">
    <property type="component" value="Unassembled WGS sequence"/>
</dbReference>
<dbReference type="GeneID" id="28845707"/>
<dbReference type="RefSeq" id="XP_018138751.1">
    <property type="nucleotide sequence ID" value="XM_018281713.1"/>
</dbReference>
<evidence type="ECO:0000313" key="2">
    <source>
        <dbReference type="EMBL" id="OAQ60942.1"/>
    </source>
</evidence>
<accession>A0A179F6C2</accession>
<dbReference type="KEGG" id="pchm:VFPPC_01981"/>
<keyword evidence="3" id="KW-1185">Reference proteome</keyword>
<proteinExistence type="predicted"/>